<evidence type="ECO:0000259" key="6">
    <source>
        <dbReference type="PROSITE" id="PS51123"/>
    </source>
</evidence>
<reference evidence="7" key="1">
    <citation type="journal article" date="2014" name="Int. J. Syst. Evol. Microbiol.">
        <title>Complete genome sequence of Corynebacterium casei LMG S-19264T (=DSM 44701T), isolated from a smear-ripened cheese.</title>
        <authorList>
            <consortium name="US DOE Joint Genome Institute (JGI-PGF)"/>
            <person name="Walter F."/>
            <person name="Albersmeier A."/>
            <person name="Kalinowski J."/>
            <person name="Ruckert C."/>
        </authorList>
    </citation>
    <scope>NUCLEOTIDE SEQUENCE</scope>
    <source>
        <strain evidence="7">CGMCC 1.15958</strain>
    </source>
</reference>
<dbReference type="SUPFAM" id="SSF48452">
    <property type="entry name" value="TPR-like"/>
    <property type="match status" value="1"/>
</dbReference>
<dbReference type="InterPro" id="IPR011990">
    <property type="entry name" value="TPR-like_helical_dom_sf"/>
</dbReference>
<protein>
    <submittedName>
        <fullName evidence="7">Cell envelope biogenesis protein OmpA</fullName>
    </submittedName>
</protein>
<dbReference type="InterPro" id="IPR006665">
    <property type="entry name" value="OmpA-like"/>
</dbReference>
<dbReference type="Pfam" id="PF07676">
    <property type="entry name" value="PD40"/>
    <property type="match status" value="3"/>
</dbReference>
<dbReference type="Pfam" id="PF00691">
    <property type="entry name" value="OmpA"/>
    <property type="match status" value="1"/>
</dbReference>
<dbReference type="Gene3D" id="3.30.1330.60">
    <property type="entry name" value="OmpA-like domain"/>
    <property type="match status" value="1"/>
</dbReference>
<dbReference type="InterPro" id="IPR050330">
    <property type="entry name" value="Bact_OuterMem_StrucFunc"/>
</dbReference>
<dbReference type="InterPro" id="IPR019734">
    <property type="entry name" value="TPR_rpt"/>
</dbReference>
<dbReference type="SUPFAM" id="SSF103088">
    <property type="entry name" value="OmpA-like"/>
    <property type="match status" value="1"/>
</dbReference>
<evidence type="ECO:0000256" key="5">
    <source>
        <dbReference type="SAM" id="MobiDB-lite"/>
    </source>
</evidence>
<comment type="subcellular location">
    <subcellularLocation>
        <location evidence="1">Cell outer membrane</location>
    </subcellularLocation>
</comment>
<evidence type="ECO:0000256" key="1">
    <source>
        <dbReference type="ARBA" id="ARBA00004442"/>
    </source>
</evidence>
<dbReference type="PRINTS" id="PR01021">
    <property type="entry name" value="OMPADOMAIN"/>
</dbReference>
<evidence type="ECO:0000256" key="4">
    <source>
        <dbReference type="PROSITE-ProRule" id="PRU00473"/>
    </source>
</evidence>
<dbReference type="PANTHER" id="PTHR30329">
    <property type="entry name" value="STATOR ELEMENT OF FLAGELLAR MOTOR COMPLEX"/>
    <property type="match status" value="1"/>
</dbReference>
<organism evidence="7 8">
    <name type="scientific">Emticicia aquatilis</name>
    <dbReference type="NCBI Taxonomy" id="1537369"/>
    <lineage>
        <taxon>Bacteria</taxon>
        <taxon>Pseudomonadati</taxon>
        <taxon>Bacteroidota</taxon>
        <taxon>Cytophagia</taxon>
        <taxon>Cytophagales</taxon>
        <taxon>Leadbetterellaceae</taxon>
        <taxon>Emticicia</taxon>
    </lineage>
</organism>
<dbReference type="InterPro" id="IPR011659">
    <property type="entry name" value="WD40"/>
</dbReference>
<evidence type="ECO:0000256" key="2">
    <source>
        <dbReference type="ARBA" id="ARBA00023136"/>
    </source>
</evidence>
<dbReference type="CDD" id="cd07185">
    <property type="entry name" value="OmpA_C-like"/>
    <property type="match status" value="1"/>
</dbReference>
<dbReference type="Proteomes" id="UP000609064">
    <property type="component" value="Unassembled WGS sequence"/>
</dbReference>
<evidence type="ECO:0000313" key="8">
    <source>
        <dbReference type="Proteomes" id="UP000609064"/>
    </source>
</evidence>
<keyword evidence="8" id="KW-1185">Reference proteome</keyword>
<dbReference type="InterPro" id="IPR036737">
    <property type="entry name" value="OmpA-like_sf"/>
</dbReference>
<proteinExistence type="predicted"/>
<comment type="caution">
    <text evidence="7">The sequence shown here is derived from an EMBL/GenBank/DDBJ whole genome shotgun (WGS) entry which is preliminary data.</text>
</comment>
<reference evidence="7" key="2">
    <citation type="submission" date="2020-09" db="EMBL/GenBank/DDBJ databases">
        <authorList>
            <person name="Sun Q."/>
            <person name="Zhou Y."/>
        </authorList>
    </citation>
    <scope>NUCLEOTIDE SEQUENCE</scope>
    <source>
        <strain evidence="7">CGMCC 1.15958</strain>
    </source>
</reference>
<dbReference type="PANTHER" id="PTHR30329:SF21">
    <property type="entry name" value="LIPOPROTEIN YIAD-RELATED"/>
    <property type="match status" value="1"/>
</dbReference>
<feature type="region of interest" description="Disordered" evidence="5">
    <location>
        <begin position="220"/>
        <end position="241"/>
    </location>
</feature>
<feature type="region of interest" description="Disordered" evidence="5">
    <location>
        <begin position="416"/>
        <end position="444"/>
    </location>
</feature>
<sequence>MKRIIHIIALLVLTNSVFGQIQTYKRGLSSFDRGQYELAIKDLTKVVNIDESEKANLYHKIAEAYRLSNRWVEAVPYYQKAFEAKLTNPEAHFHYAFALKAAGNYDLALKELQQFIDSKSTIKAYNEKAYREVNTLKTIDDIKKKQSVVEFKNLSQLNTKGSEFAPMVLGDELIFTASRKNKIYANGLPYVGLYKVKIDKTIGEMGKVEKFSDAIFDEERNEGTPTFSPDGKTMIYSRGNTGKRKDLSPDMDLYISRYVDGSGWTEPRYVSASDSASWDGSPAFSRDGKTIYFSSNRPGGFGGLDIYRVNMDASGRFGNPVNLGKEINTAGDEMFPYVSEDGKLYFASDGHPGLGKLDLFLAVRAGGKITVENMGIPYNSNMDDFGLVMSKRGDVFFSSNRAGGSGDDDIYYYEAPKKPDLADNDDPSKNPLLSPKTGNPDSTSKALEIKTVNYYLVGTITTKNTSNGFVPLDSARVRVVDTDNNNEVITELTTGKDGKFGPIKLKADGNYLVMSKKTNFLTNREEFSMNGREIPQSLLKKPVTDTTFYTSLNLEPVFVGKTFRVDNIYYDLDKWDIRPDAAIELDKLVQTLSDNPQIKIELGSHTDSRATEIYNLRLSQKRAESAINYIVSKGIARERLSAKGYGESELIIKNAKTEEEHQTNRRTEFKVLEIE</sequence>
<dbReference type="GO" id="GO:0009279">
    <property type="term" value="C:cell outer membrane"/>
    <property type="evidence" value="ECO:0007669"/>
    <property type="project" value="UniProtKB-SubCell"/>
</dbReference>
<evidence type="ECO:0000313" key="7">
    <source>
        <dbReference type="EMBL" id="GGD55994.1"/>
    </source>
</evidence>
<dbReference type="InterPro" id="IPR011042">
    <property type="entry name" value="6-blade_b-propeller_TolB-like"/>
</dbReference>
<dbReference type="AlphaFoldDB" id="A0A916YQ70"/>
<gene>
    <name evidence="7" type="ORF">GCM10011514_20080</name>
</gene>
<dbReference type="Gene3D" id="2.120.10.30">
    <property type="entry name" value="TolB, C-terminal domain"/>
    <property type="match status" value="1"/>
</dbReference>
<dbReference type="RefSeq" id="WP_188765931.1">
    <property type="nucleotide sequence ID" value="NZ_BMKK01000003.1"/>
</dbReference>
<feature type="domain" description="OmpA-like" evidence="6">
    <location>
        <begin position="559"/>
        <end position="675"/>
    </location>
</feature>
<dbReference type="PROSITE" id="PS51123">
    <property type="entry name" value="OMPA_2"/>
    <property type="match status" value="1"/>
</dbReference>
<dbReference type="EMBL" id="BMKK01000003">
    <property type="protein sequence ID" value="GGD55994.1"/>
    <property type="molecule type" value="Genomic_DNA"/>
</dbReference>
<dbReference type="Gene3D" id="1.25.40.10">
    <property type="entry name" value="Tetratricopeptide repeat domain"/>
    <property type="match status" value="1"/>
</dbReference>
<accession>A0A916YQ70</accession>
<dbReference type="InterPro" id="IPR006664">
    <property type="entry name" value="OMP_bac"/>
</dbReference>
<dbReference type="SUPFAM" id="SSF82171">
    <property type="entry name" value="DPP6 N-terminal domain-like"/>
    <property type="match status" value="1"/>
</dbReference>
<name>A0A916YQ70_9BACT</name>
<dbReference type="Pfam" id="PF13174">
    <property type="entry name" value="TPR_6"/>
    <property type="match status" value="1"/>
</dbReference>
<keyword evidence="3" id="KW-0998">Cell outer membrane</keyword>
<evidence type="ECO:0000256" key="3">
    <source>
        <dbReference type="ARBA" id="ARBA00023237"/>
    </source>
</evidence>
<dbReference type="SMART" id="SM00028">
    <property type="entry name" value="TPR"/>
    <property type="match status" value="3"/>
</dbReference>
<keyword evidence="2 4" id="KW-0472">Membrane</keyword>